<dbReference type="EMBL" id="JBHLZU010000027">
    <property type="protein sequence ID" value="MFB9908438.1"/>
    <property type="molecule type" value="Genomic_DNA"/>
</dbReference>
<accession>A0ABV6A5H6</accession>
<sequence>MRTALALAAAMIAGLVVSPTATAAVPSTDTAELAYHWAPVHYQDTDDSNASADYLSPIDFDGNWTGRDNWENQAKQKQNLRGAAYYSVTENADFYYLLYGFFHPRDWSDWNPLEEHENDMEGVLVVVQKGGEWGTLRAMVTVAHRDFYSYTPSGSPFTSGQENIDGTLLTTTHDGVARPSTFQEAKGHGLYRWDGKDFPGGDGVVYYPTRGAGEVPSGGNDRRVGYQLIDIFAEGGLWAHRDAPATFHSWGTFSGDNGADNAANAPWGWDDHNDKPGRGELATDPARVIRDYFANAGAQSSTYVRNQYR</sequence>
<protein>
    <submittedName>
        <fullName evidence="3">Uncharacterized protein</fullName>
    </submittedName>
</protein>
<dbReference type="RefSeq" id="WP_377860151.1">
    <property type="nucleotide sequence ID" value="NZ_JBHLZU010000027.1"/>
</dbReference>
<proteinExistence type="predicted"/>
<evidence type="ECO:0000256" key="1">
    <source>
        <dbReference type="SAM" id="MobiDB-lite"/>
    </source>
</evidence>
<feature type="signal peptide" evidence="2">
    <location>
        <begin position="1"/>
        <end position="23"/>
    </location>
</feature>
<feature type="chain" id="PRO_5046555267" evidence="2">
    <location>
        <begin position="24"/>
        <end position="309"/>
    </location>
</feature>
<organism evidence="3 4">
    <name type="scientific">Allokutzneria oryzae</name>
    <dbReference type="NCBI Taxonomy" id="1378989"/>
    <lineage>
        <taxon>Bacteria</taxon>
        <taxon>Bacillati</taxon>
        <taxon>Actinomycetota</taxon>
        <taxon>Actinomycetes</taxon>
        <taxon>Pseudonocardiales</taxon>
        <taxon>Pseudonocardiaceae</taxon>
        <taxon>Allokutzneria</taxon>
    </lineage>
</organism>
<keyword evidence="4" id="KW-1185">Reference proteome</keyword>
<comment type="caution">
    <text evidence="3">The sequence shown here is derived from an EMBL/GenBank/DDBJ whole genome shotgun (WGS) entry which is preliminary data.</text>
</comment>
<feature type="region of interest" description="Disordered" evidence="1">
    <location>
        <begin position="261"/>
        <end position="281"/>
    </location>
</feature>
<evidence type="ECO:0000313" key="3">
    <source>
        <dbReference type="EMBL" id="MFB9908438.1"/>
    </source>
</evidence>
<reference evidence="3 4" key="1">
    <citation type="submission" date="2024-09" db="EMBL/GenBank/DDBJ databases">
        <authorList>
            <person name="Sun Q."/>
            <person name="Mori K."/>
        </authorList>
    </citation>
    <scope>NUCLEOTIDE SEQUENCE [LARGE SCALE GENOMIC DNA]</scope>
    <source>
        <strain evidence="3 4">TBRC 7907</strain>
    </source>
</reference>
<name>A0ABV6A5H6_9PSEU</name>
<feature type="compositionally biased region" description="Basic and acidic residues" evidence="1">
    <location>
        <begin position="269"/>
        <end position="278"/>
    </location>
</feature>
<dbReference type="Proteomes" id="UP001589693">
    <property type="component" value="Unassembled WGS sequence"/>
</dbReference>
<gene>
    <name evidence="3" type="ORF">ACFFQA_31260</name>
</gene>
<evidence type="ECO:0000313" key="4">
    <source>
        <dbReference type="Proteomes" id="UP001589693"/>
    </source>
</evidence>
<evidence type="ECO:0000256" key="2">
    <source>
        <dbReference type="SAM" id="SignalP"/>
    </source>
</evidence>
<keyword evidence="2" id="KW-0732">Signal</keyword>